<evidence type="ECO:0000313" key="3">
    <source>
        <dbReference type="Proteomes" id="UP000317650"/>
    </source>
</evidence>
<feature type="compositionally biased region" description="Polar residues" evidence="1">
    <location>
        <begin position="19"/>
        <end position="35"/>
    </location>
</feature>
<evidence type="ECO:0000313" key="2">
    <source>
        <dbReference type="EMBL" id="THU53290.1"/>
    </source>
</evidence>
<proteinExistence type="predicted"/>
<gene>
    <name evidence="2" type="ORF">C4D60_Mb10t12870</name>
</gene>
<keyword evidence="3" id="KW-1185">Reference proteome</keyword>
<organism evidence="2 3">
    <name type="scientific">Musa balbisiana</name>
    <name type="common">Banana</name>
    <dbReference type="NCBI Taxonomy" id="52838"/>
    <lineage>
        <taxon>Eukaryota</taxon>
        <taxon>Viridiplantae</taxon>
        <taxon>Streptophyta</taxon>
        <taxon>Embryophyta</taxon>
        <taxon>Tracheophyta</taxon>
        <taxon>Spermatophyta</taxon>
        <taxon>Magnoliopsida</taxon>
        <taxon>Liliopsida</taxon>
        <taxon>Zingiberales</taxon>
        <taxon>Musaceae</taxon>
        <taxon>Musa</taxon>
    </lineage>
</organism>
<dbReference type="AlphaFoldDB" id="A0A4S8IWN0"/>
<reference evidence="2 3" key="1">
    <citation type="journal article" date="2019" name="Nat. Plants">
        <title>Genome sequencing of Musa balbisiana reveals subgenome evolution and function divergence in polyploid bananas.</title>
        <authorList>
            <person name="Yao X."/>
        </authorList>
    </citation>
    <scope>NUCLEOTIDE SEQUENCE [LARGE SCALE GENOMIC DNA]</scope>
    <source>
        <strain evidence="3">cv. DH-PKW</strain>
        <tissue evidence="2">Leaves</tissue>
    </source>
</reference>
<protein>
    <submittedName>
        <fullName evidence="2">Uncharacterized protein</fullName>
    </submittedName>
</protein>
<name>A0A4S8IWN0_MUSBA</name>
<comment type="caution">
    <text evidence="2">The sequence shown here is derived from an EMBL/GenBank/DDBJ whole genome shotgun (WGS) entry which is preliminary data.</text>
</comment>
<sequence>MTGKGRDEALQIRYDFDDNNNSGESSSITCVTTARQTKKRNPRGFSSFVAPNSPFGAPGTAVRAARGERVRNY</sequence>
<evidence type="ECO:0000256" key="1">
    <source>
        <dbReference type="SAM" id="MobiDB-lite"/>
    </source>
</evidence>
<feature type="region of interest" description="Disordered" evidence="1">
    <location>
        <begin position="14"/>
        <end position="73"/>
    </location>
</feature>
<accession>A0A4S8IWN0</accession>
<dbReference type="EMBL" id="PYDT01000008">
    <property type="protein sequence ID" value="THU53290.1"/>
    <property type="molecule type" value="Genomic_DNA"/>
</dbReference>
<dbReference type="Proteomes" id="UP000317650">
    <property type="component" value="Chromosome 10"/>
</dbReference>